<dbReference type="PIRSF" id="PIRSF006293">
    <property type="entry name" value="ExsB"/>
    <property type="match status" value="1"/>
</dbReference>
<reference evidence="12" key="1">
    <citation type="submission" date="2021-03" db="EMBL/GenBank/DDBJ databases">
        <title>Genomic Encyclopedia of Type Strains, Phase IV (KMG-V): Genome sequencing to study the core and pangenomes of soil and plant-associated prokaryotes.</title>
        <authorList>
            <person name="Whitman W."/>
        </authorList>
    </citation>
    <scope>NUCLEOTIDE SEQUENCE</scope>
    <source>
        <strain evidence="12">C4</strain>
    </source>
</reference>
<protein>
    <recommendedName>
        <fullName evidence="9 11">7-cyano-7-deazaguanine synthase</fullName>
        <ecNumber evidence="9 11">6.3.4.20</ecNumber>
    </recommendedName>
    <alternativeName>
        <fullName evidence="11">7-cyano-7-carbaguanine synthase</fullName>
    </alternativeName>
    <alternativeName>
        <fullName evidence="11">Archaeosine biosynthesis protein QueC</fullName>
    </alternativeName>
    <alternativeName>
        <fullName evidence="11">PreQ(0) synthase</fullName>
    </alternativeName>
</protein>
<evidence type="ECO:0000256" key="7">
    <source>
        <dbReference type="ARBA" id="ARBA00037768"/>
    </source>
</evidence>
<dbReference type="SUPFAM" id="SSF52402">
    <property type="entry name" value="Adenine nucleotide alpha hydrolases-like"/>
    <property type="match status" value="1"/>
</dbReference>
<dbReference type="GO" id="GO:0016879">
    <property type="term" value="F:ligase activity, forming carbon-nitrogen bonds"/>
    <property type="evidence" value="ECO:0007669"/>
    <property type="project" value="UniProtKB-UniRule"/>
</dbReference>
<comment type="caution">
    <text evidence="12">The sequence shown here is derived from an EMBL/GenBank/DDBJ whole genome shotgun (WGS) entry which is preliminary data.</text>
</comment>
<feature type="binding site" evidence="11">
    <location>
        <begin position="7"/>
        <end position="17"/>
    </location>
    <ligand>
        <name>ATP</name>
        <dbReference type="ChEBI" id="CHEBI:30616"/>
    </ligand>
</feature>
<feature type="binding site" evidence="11">
    <location>
        <position position="211"/>
    </location>
    <ligand>
        <name>Zn(2+)</name>
        <dbReference type="ChEBI" id="CHEBI:29105"/>
    </ligand>
</feature>
<dbReference type="GO" id="GO:0008270">
    <property type="term" value="F:zinc ion binding"/>
    <property type="evidence" value="ECO:0007669"/>
    <property type="project" value="UniProtKB-UniRule"/>
</dbReference>
<keyword evidence="3 11" id="KW-0479">Metal-binding</keyword>
<evidence type="ECO:0000256" key="2">
    <source>
        <dbReference type="ARBA" id="ARBA00022598"/>
    </source>
</evidence>
<dbReference type="PANTHER" id="PTHR42914:SF1">
    <property type="entry name" value="7-CYANO-7-DEAZAGUANINE SYNTHASE"/>
    <property type="match status" value="1"/>
</dbReference>
<evidence type="ECO:0000256" key="10">
    <source>
        <dbReference type="ARBA" id="ARBA00047890"/>
    </source>
</evidence>
<keyword evidence="5 11" id="KW-0862">Zinc</keyword>
<sequence length="234" mass="26442">MKAICVLSGGLDSTVASLIAKENGYDLTCITFNYGQQALKNEIRASKKISKILNAEHKIIDLNFLSEMCEISECGLKTGDIPTISEENLDNKDVAEQTMKKVWVPARNLIMFSISSGLAEAIDAGHIYCGINEEEASTFPDNTMEFMDRFNKCTEYGTLNKVKLEAPLYKMNKDEIVKKGFELEQKLGLEVLKYSYSCYHENPELTHCGTCESCMRRKRAFKVLKIKDVTNYLK</sequence>
<keyword evidence="4 11" id="KW-0547">Nucleotide-binding</keyword>
<dbReference type="CDD" id="cd01995">
    <property type="entry name" value="QueC-like"/>
    <property type="match status" value="1"/>
</dbReference>
<dbReference type="GO" id="GO:0005524">
    <property type="term" value="F:ATP binding"/>
    <property type="evidence" value="ECO:0007669"/>
    <property type="project" value="UniProtKB-UniRule"/>
</dbReference>
<evidence type="ECO:0000256" key="3">
    <source>
        <dbReference type="ARBA" id="ARBA00022723"/>
    </source>
</evidence>
<keyword evidence="6 11" id="KW-0067">ATP-binding</keyword>
<evidence type="ECO:0000256" key="4">
    <source>
        <dbReference type="ARBA" id="ARBA00022741"/>
    </source>
</evidence>
<dbReference type="Pfam" id="PF06508">
    <property type="entry name" value="QueC"/>
    <property type="match status" value="1"/>
</dbReference>
<name>A0A8J7USM8_METVO</name>
<dbReference type="Gene3D" id="3.40.50.620">
    <property type="entry name" value="HUPs"/>
    <property type="match status" value="1"/>
</dbReference>
<dbReference type="HAMAP" id="MF_01633">
    <property type="entry name" value="QueC"/>
    <property type="match status" value="1"/>
</dbReference>
<evidence type="ECO:0000256" key="6">
    <source>
        <dbReference type="ARBA" id="ARBA00022840"/>
    </source>
</evidence>
<gene>
    <name evidence="11" type="primary">queC</name>
    <name evidence="12" type="ORF">J3E07_001247</name>
</gene>
<dbReference type="InterPro" id="IPR014729">
    <property type="entry name" value="Rossmann-like_a/b/a_fold"/>
</dbReference>
<organism evidence="12 13">
    <name type="scientific">Methanococcus voltae</name>
    <dbReference type="NCBI Taxonomy" id="2188"/>
    <lineage>
        <taxon>Archaea</taxon>
        <taxon>Methanobacteriati</taxon>
        <taxon>Methanobacteriota</taxon>
        <taxon>Methanomada group</taxon>
        <taxon>Methanococci</taxon>
        <taxon>Methanococcales</taxon>
        <taxon>Methanococcaceae</taxon>
        <taxon>Methanococcus</taxon>
    </lineage>
</organism>
<accession>A0A8J7USM8</accession>
<evidence type="ECO:0000313" key="13">
    <source>
        <dbReference type="Proteomes" id="UP000740329"/>
    </source>
</evidence>
<feature type="binding site" evidence="11">
    <location>
        <position position="214"/>
    </location>
    <ligand>
        <name>Zn(2+)</name>
        <dbReference type="ChEBI" id="CHEBI:29105"/>
    </ligand>
</feature>
<evidence type="ECO:0000256" key="9">
    <source>
        <dbReference type="ARBA" id="ARBA00039149"/>
    </source>
</evidence>
<evidence type="ECO:0000256" key="5">
    <source>
        <dbReference type="ARBA" id="ARBA00022833"/>
    </source>
</evidence>
<comment type="similarity">
    <text evidence="8 11">Belongs to the QueC family.</text>
</comment>
<dbReference type="InterPro" id="IPR018317">
    <property type="entry name" value="QueC"/>
</dbReference>
<evidence type="ECO:0000256" key="8">
    <source>
        <dbReference type="ARBA" id="ARBA00037993"/>
    </source>
</evidence>
<comment type="cofactor">
    <cofactor evidence="11">
        <name>Zn(2+)</name>
        <dbReference type="ChEBI" id="CHEBI:29105"/>
    </cofactor>
    <text evidence="11">Binds 1 zinc ion per subunit.</text>
</comment>
<comment type="function">
    <text evidence="7 11">Catalyzes the ATP-dependent conversion of 7-carboxy-7-deazaguanine (CDG) to 7-cyano-7-deazaguanine (preQ(0)).</text>
</comment>
<comment type="catalytic activity">
    <reaction evidence="10 11">
        <text>7-carboxy-7-carbaguanine + NH4(+) + 2 ATP = 7-cyano-7-carbaguanine + 2 AMP + 2 diphosphate + 2 H(+)</text>
        <dbReference type="Rhea" id="RHEA:27982"/>
        <dbReference type="ChEBI" id="CHEBI:15378"/>
        <dbReference type="ChEBI" id="CHEBI:28938"/>
        <dbReference type="ChEBI" id="CHEBI:30616"/>
        <dbReference type="ChEBI" id="CHEBI:33019"/>
        <dbReference type="ChEBI" id="CHEBI:45075"/>
        <dbReference type="ChEBI" id="CHEBI:61036"/>
        <dbReference type="ChEBI" id="CHEBI:456215"/>
        <dbReference type="EC" id="6.3.4.20"/>
    </reaction>
</comment>
<proteinExistence type="inferred from homology"/>
<dbReference type="EC" id="6.3.4.20" evidence="9 11"/>
<dbReference type="AlphaFoldDB" id="A0A8J7USM8"/>
<comment type="pathway">
    <text evidence="1 11">Purine metabolism; 7-cyano-7-deazaguanine biosynthesis.</text>
</comment>
<keyword evidence="2 11" id="KW-0436">Ligase</keyword>
<dbReference type="UniPathway" id="UPA00391"/>
<dbReference type="PANTHER" id="PTHR42914">
    <property type="entry name" value="7-CYANO-7-DEAZAGUANINE SYNTHASE"/>
    <property type="match status" value="1"/>
</dbReference>
<dbReference type="EMBL" id="JAGGMV010000003">
    <property type="protein sequence ID" value="MBP2201822.1"/>
    <property type="molecule type" value="Genomic_DNA"/>
</dbReference>
<feature type="binding site" evidence="11">
    <location>
        <position position="208"/>
    </location>
    <ligand>
        <name>Zn(2+)</name>
        <dbReference type="ChEBI" id="CHEBI:29105"/>
    </ligand>
</feature>
<evidence type="ECO:0000256" key="1">
    <source>
        <dbReference type="ARBA" id="ARBA00005061"/>
    </source>
</evidence>
<dbReference type="NCBIfam" id="TIGR00364">
    <property type="entry name" value="7-cyano-7-deazaguanine synthase QueC"/>
    <property type="match status" value="1"/>
</dbReference>
<evidence type="ECO:0000313" key="12">
    <source>
        <dbReference type="EMBL" id="MBP2201822.1"/>
    </source>
</evidence>
<feature type="binding site" evidence="11">
    <location>
        <position position="198"/>
    </location>
    <ligand>
        <name>Zn(2+)</name>
        <dbReference type="ChEBI" id="CHEBI:29105"/>
    </ligand>
</feature>
<evidence type="ECO:0000256" key="11">
    <source>
        <dbReference type="HAMAP-Rule" id="MF_01633"/>
    </source>
</evidence>
<dbReference type="RefSeq" id="WP_209591342.1">
    <property type="nucleotide sequence ID" value="NZ_JAGGMV010000003.1"/>
</dbReference>
<dbReference type="Proteomes" id="UP000740329">
    <property type="component" value="Unassembled WGS sequence"/>
</dbReference>